<sequence>MSAFERKNNENGEPNPKYIDLCDEDQPIAGQKFGCFSFVSPEKILKQREHYIFEEFLKQWDFKKSTDKFFDFIHFISFKYKLNVENLIEDYTEFITEESLKLKEYNINDDFKNFMDKQEDELTAKFQKQNQFQTSVRGIKFRGAFASQEEAELKSKKLREQDPHHDIFVGPVGVWMPWDPDAYKTGRIEFMEEELNQLHHEKLKNEAKAKEDFEKRIKDTKRKAIEENIKKAQQSGNVLTQTIDEEGNLIGVRETVDFDSREATTEEETKKYNEDLLARELAKTKMD</sequence>
<feature type="coiled-coil region" evidence="1">
    <location>
        <begin position="188"/>
        <end position="230"/>
    </location>
</feature>
<organism evidence="2">
    <name type="scientific">viral metagenome</name>
    <dbReference type="NCBI Taxonomy" id="1070528"/>
    <lineage>
        <taxon>unclassified sequences</taxon>
        <taxon>metagenomes</taxon>
        <taxon>organismal metagenomes</taxon>
    </lineage>
</organism>
<keyword evidence="1" id="KW-0175">Coiled coil</keyword>
<dbReference type="Pfam" id="PF19150">
    <property type="entry name" value="DUF5832"/>
    <property type="match status" value="1"/>
</dbReference>
<evidence type="ECO:0000256" key="1">
    <source>
        <dbReference type="SAM" id="Coils"/>
    </source>
</evidence>
<name>A0A6C0I0K8_9ZZZZ</name>
<dbReference type="EMBL" id="MN740053">
    <property type="protein sequence ID" value="QHT85935.1"/>
    <property type="molecule type" value="Genomic_DNA"/>
</dbReference>
<dbReference type="AlphaFoldDB" id="A0A6C0I0K8"/>
<dbReference type="InterPro" id="IPR043872">
    <property type="entry name" value="DUF5832"/>
</dbReference>
<accession>A0A6C0I0K8</accession>
<reference evidence="2" key="1">
    <citation type="journal article" date="2020" name="Nature">
        <title>Giant virus diversity and host interactions through global metagenomics.</title>
        <authorList>
            <person name="Schulz F."/>
            <person name="Roux S."/>
            <person name="Paez-Espino D."/>
            <person name="Jungbluth S."/>
            <person name="Walsh D.A."/>
            <person name="Denef V.J."/>
            <person name="McMahon K.D."/>
            <person name="Konstantinidis K.T."/>
            <person name="Eloe-Fadrosh E.A."/>
            <person name="Kyrpides N.C."/>
            <person name="Woyke T."/>
        </authorList>
    </citation>
    <scope>NUCLEOTIDE SEQUENCE</scope>
    <source>
        <strain evidence="2">GVMAG-M-3300023184-182</strain>
    </source>
</reference>
<protein>
    <submittedName>
        <fullName evidence="2">Uncharacterized protein</fullName>
    </submittedName>
</protein>
<proteinExistence type="predicted"/>
<evidence type="ECO:0000313" key="2">
    <source>
        <dbReference type="EMBL" id="QHT85935.1"/>
    </source>
</evidence>